<evidence type="ECO:0008006" key="3">
    <source>
        <dbReference type="Google" id="ProtNLM"/>
    </source>
</evidence>
<proteinExistence type="predicted"/>
<name>A0A6G0X9E2_APHCR</name>
<reference evidence="1 2" key="1">
    <citation type="submission" date="2019-08" db="EMBL/GenBank/DDBJ databases">
        <title>Whole genome of Aphis craccivora.</title>
        <authorList>
            <person name="Voronova N.V."/>
            <person name="Shulinski R.S."/>
            <person name="Bandarenka Y.V."/>
            <person name="Zhorov D.G."/>
            <person name="Warner D."/>
        </authorList>
    </citation>
    <scope>NUCLEOTIDE SEQUENCE [LARGE SCALE GENOMIC DNA]</scope>
    <source>
        <strain evidence="1">180601</strain>
        <tissue evidence="1">Whole Body</tissue>
    </source>
</reference>
<keyword evidence="2" id="KW-1185">Reference proteome</keyword>
<dbReference type="EMBL" id="VUJU01008034">
    <property type="protein sequence ID" value="KAF0736588.1"/>
    <property type="molecule type" value="Genomic_DNA"/>
</dbReference>
<protein>
    <recommendedName>
        <fullName evidence="3">Neuroblastoma-amplified sequence-like</fullName>
    </recommendedName>
</protein>
<dbReference type="OrthoDB" id="445826at2759"/>
<gene>
    <name evidence="1" type="ORF">FWK35_00023752</name>
</gene>
<dbReference type="AlphaFoldDB" id="A0A6G0X9E2"/>
<sequence length="105" mass="12366">MYAFKILTDILELKTIRVVYQALLESIISYGISIWGGTYDTTIDSLKKIQNKILKIILKKDSRYHTKYLYFDMNVLPIKKLFYKAAVIYIIKNKLTFKTEHGHNT</sequence>
<feature type="non-terminal residue" evidence="1">
    <location>
        <position position="105"/>
    </location>
</feature>
<organism evidence="1 2">
    <name type="scientific">Aphis craccivora</name>
    <name type="common">Cowpea aphid</name>
    <dbReference type="NCBI Taxonomy" id="307492"/>
    <lineage>
        <taxon>Eukaryota</taxon>
        <taxon>Metazoa</taxon>
        <taxon>Ecdysozoa</taxon>
        <taxon>Arthropoda</taxon>
        <taxon>Hexapoda</taxon>
        <taxon>Insecta</taxon>
        <taxon>Pterygota</taxon>
        <taxon>Neoptera</taxon>
        <taxon>Paraneoptera</taxon>
        <taxon>Hemiptera</taxon>
        <taxon>Sternorrhyncha</taxon>
        <taxon>Aphidomorpha</taxon>
        <taxon>Aphidoidea</taxon>
        <taxon>Aphididae</taxon>
        <taxon>Aphidini</taxon>
        <taxon>Aphis</taxon>
        <taxon>Aphis</taxon>
    </lineage>
</organism>
<dbReference type="Proteomes" id="UP000478052">
    <property type="component" value="Unassembled WGS sequence"/>
</dbReference>
<accession>A0A6G0X9E2</accession>
<evidence type="ECO:0000313" key="1">
    <source>
        <dbReference type="EMBL" id="KAF0736588.1"/>
    </source>
</evidence>
<evidence type="ECO:0000313" key="2">
    <source>
        <dbReference type="Proteomes" id="UP000478052"/>
    </source>
</evidence>
<comment type="caution">
    <text evidence="1">The sequence shown here is derived from an EMBL/GenBank/DDBJ whole genome shotgun (WGS) entry which is preliminary data.</text>
</comment>